<protein>
    <submittedName>
        <fullName evidence="1">Uncharacterized protein</fullName>
    </submittedName>
</protein>
<reference evidence="1 2" key="1">
    <citation type="submission" date="2021-06" db="EMBL/GenBank/DDBJ databases">
        <authorList>
            <person name="Palmer J.M."/>
        </authorList>
    </citation>
    <scope>NUCLEOTIDE SEQUENCE [LARGE SCALE GENOMIC DNA]</scope>
    <source>
        <strain evidence="1 2">AS_MEX2019</strain>
        <tissue evidence="1">Muscle</tissue>
    </source>
</reference>
<sequence length="154" mass="16794">MTHAGLLLFGSTSGLKTFRPRITDSIFSLSSLPACKKPRKNQTCCLRTTVTSRSDRTHALQCCVVTLCGGGCQIFIRRRPRSCVGEGDSSTHGDVNVLVITHSDGSMFYFLLEVSEQPAGNGVGIQGLGSFAFQIRVILWSNGKNWYRVGSFTN</sequence>
<keyword evidence="2" id="KW-1185">Reference proteome</keyword>
<proteinExistence type="predicted"/>
<accession>A0ABV0Y928</accession>
<comment type="caution">
    <text evidence="1">The sequence shown here is derived from an EMBL/GenBank/DDBJ whole genome shotgun (WGS) entry which is preliminary data.</text>
</comment>
<organism evidence="1 2">
    <name type="scientific">Ameca splendens</name>
    <dbReference type="NCBI Taxonomy" id="208324"/>
    <lineage>
        <taxon>Eukaryota</taxon>
        <taxon>Metazoa</taxon>
        <taxon>Chordata</taxon>
        <taxon>Craniata</taxon>
        <taxon>Vertebrata</taxon>
        <taxon>Euteleostomi</taxon>
        <taxon>Actinopterygii</taxon>
        <taxon>Neopterygii</taxon>
        <taxon>Teleostei</taxon>
        <taxon>Neoteleostei</taxon>
        <taxon>Acanthomorphata</taxon>
        <taxon>Ovalentaria</taxon>
        <taxon>Atherinomorphae</taxon>
        <taxon>Cyprinodontiformes</taxon>
        <taxon>Goodeidae</taxon>
        <taxon>Ameca</taxon>
    </lineage>
</organism>
<evidence type="ECO:0000313" key="2">
    <source>
        <dbReference type="Proteomes" id="UP001469553"/>
    </source>
</evidence>
<gene>
    <name evidence="1" type="ORF">AMECASPLE_039436</name>
</gene>
<dbReference type="Proteomes" id="UP001469553">
    <property type="component" value="Unassembled WGS sequence"/>
</dbReference>
<evidence type="ECO:0000313" key="1">
    <source>
        <dbReference type="EMBL" id="MEQ2290058.1"/>
    </source>
</evidence>
<name>A0ABV0Y928_9TELE</name>
<dbReference type="EMBL" id="JAHRIP010027089">
    <property type="protein sequence ID" value="MEQ2290058.1"/>
    <property type="molecule type" value="Genomic_DNA"/>
</dbReference>